<dbReference type="AlphaFoldDB" id="A0A5C6AZY4"/>
<dbReference type="RefSeq" id="WP_146520389.1">
    <property type="nucleotide sequence ID" value="NZ_CP151726.1"/>
</dbReference>
<name>A0A5C6AZY4_9BACT</name>
<comment type="caution">
    <text evidence="2">The sequence shown here is derived from an EMBL/GenBank/DDBJ whole genome shotgun (WGS) entry which is preliminary data.</text>
</comment>
<organism evidence="2 3">
    <name type="scientific">Stieleria varia</name>
    <dbReference type="NCBI Taxonomy" id="2528005"/>
    <lineage>
        <taxon>Bacteria</taxon>
        <taxon>Pseudomonadati</taxon>
        <taxon>Planctomycetota</taxon>
        <taxon>Planctomycetia</taxon>
        <taxon>Pirellulales</taxon>
        <taxon>Pirellulaceae</taxon>
        <taxon>Stieleria</taxon>
    </lineage>
</organism>
<reference evidence="2 3" key="1">
    <citation type="submission" date="2019-02" db="EMBL/GenBank/DDBJ databases">
        <title>Deep-cultivation of Planctomycetes and their phenomic and genomic characterization uncovers novel biology.</title>
        <authorList>
            <person name="Wiegand S."/>
            <person name="Jogler M."/>
            <person name="Boedeker C."/>
            <person name="Pinto D."/>
            <person name="Vollmers J."/>
            <person name="Rivas-Marin E."/>
            <person name="Kohn T."/>
            <person name="Peeters S.H."/>
            <person name="Heuer A."/>
            <person name="Rast P."/>
            <person name="Oberbeckmann S."/>
            <person name="Bunk B."/>
            <person name="Jeske O."/>
            <person name="Meyerdierks A."/>
            <person name="Storesund J.E."/>
            <person name="Kallscheuer N."/>
            <person name="Luecker S."/>
            <person name="Lage O.M."/>
            <person name="Pohl T."/>
            <person name="Merkel B.J."/>
            <person name="Hornburger P."/>
            <person name="Mueller R.-W."/>
            <person name="Bruemmer F."/>
            <person name="Labrenz M."/>
            <person name="Spormann A.M."/>
            <person name="Op Den Camp H."/>
            <person name="Overmann J."/>
            <person name="Amann R."/>
            <person name="Jetten M.S.M."/>
            <person name="Mascher T."/>
            <person name="Medema M.H."/>
            <person name="Devos D.P."/>
            <person name="Kaster A.-K."/>
            <person name="Ovreas L."/>
            <person name="Rohde M."/>
            <person name="Galperin M.Y."/>
            <person name="Jogler C."/>
        </authorList>
    </citation>
    <scope>NUCLEOTIDE SEQUENCE [LARGE SCALE GENOMIC DNA]</scope>
    <source>
        <strain evidence="2 3">Pla52n</strain>
    </source>
</reference>
<evidence type="ECO:0000313" key="2">
    <source>
        <dbReference type="EMBL" id="TWU05077.1"/>
    </source>
</evidence>
<dbReference type="OrthoDB" id="291047at2"/>
<evidence type="ECO:0000313" key="3">
    <source>
        <dbReference type="Proteomes" id="UP000320176"/>
    </source>
</evidence>
<feature type="region of interest" description="Disordered" evidence="1">
    <location>
        <begin position="124"/>
        <end position="161"/>
    </location>
</feature>
<dbReference type="EMBL" id="SJPN01000003">
    <property type="protein sequence ID" value="TWU05077.1"/>
    <property type="molecule type" value="Genomic_DNA"/>
</dbReference>
<keyword evidence="3" id="KW-1185">Reference proteome</keyword>
<proteinExistence type="predicted"/>
<gene>
    <name evidence="2" type="ORF">Pla52n_31230</name>
</gene>
<protein>
    <submittedName>
        <fullName evidence="2">Uncharacterized protein</fullName>
    </submittedName>
</protein>
<accession>A0A5C6AZY4</accession>
<evidence type="ECO:0000256" key="1">
    <source>
        <dbReference type="SAM" id="MobiDB-lite"/>
    </source>
</evidence>
<dbReference type="Proteomes" id="UP000320176">
    <property type="component" value="Unassembled WGS sequence"/>
</dbReference>
<sequence>MLKRIRSIIRACLILGAFILMPRAMPALLMAQDTSPASSRSVKSWIADSQMSSSQEENLELVLQAPSPFAWDHQTTILDIHRDLSTVVQAVIDQRSFDEIGVDCNRATRPELASSMLAKRTRETRVITSNSDPFGSPVVDDEPAGNESAGNESASDTPWWKSIPVKPRASSDVTSNSISLLSHLDSFLAPVDATITIRSGQITITTIESAEMNGYLRVYDVTSLVEKLNAATKTPVLTLDGFVPNDSNGWQLTESLQQMVESDCWVNMGGASDCRMHCLGTRRYLVVRTRLITHCQVQAYLDSLAR</sequence>